<dbReference type="EMBL" id="SGPL01000280">
    <property type="protein sequence ID" value="THH14392.1"/>
    <property type="molecule type" value="Genomic_DNA"/>
</dbReference>
<keyword evidence="3" id="KW-1185">Reference proteome</keyword>
<evidence type="ECO:0000256" key="1">
    <source>
        <dbReference type="SAM" id="MobiDB-lite"/>
    </source>
</evidence>
<dbReference type="PANTHER" id="PTHR28244">
    <property type="entry name" value="RNA POLYMERASE I-SPECIFIC TRANSCRIPTION INITIATION FACTOR RRN11"/>
    <property type="match status" value="1"/>
</dbReference>
<dbReference type="GO" id="GO:0017025">
    <property type="term" value="F:TBP-class protein binding"/>
    <property type="evidence" value="ECO:0007669"/>
    <property type="project" value="TreeGrafter"/>
</dbReference>
<dbReference type="Proteomes" id="UP000310158">
    <property type="component" value="Unassembled WGS sequence"/>
</dbReference>
<comment type="caution">
    <text evidence="2">The sequence shown here is derived from an EMBL/GenBank/DDBJ whole genome shotgun (WGS) entry which is preliminary data.</text>
</comment>
<dbReference type="GO" id="GO:0001164">
    <property type="term" value="F:RNA polymerase I core promoter sequence-specific DNA binding"/>
    <property type="evidence" value="ECO:0007669"/>
    <property type="project" value="InterPro"/>
</dbReference>
<dbReference type="AlphaFoldDB" id="A0A4S4LQ16"/>
<sequence length="270" mass="30677">MSREGQTFLFDSLKGRQPLTARHVHIRRLYDILQLSIHRADTQRAQRAFSILSRCKEVNWKDMWRTGLLLLGGDGGSVATTRAGHTERQEFLRVMMLQHPEDAMILQELILSLILSGREREALDELELYLPSFPYQDNSVLHTYAGIVSLYLAQPPETTDATLSTGSTAERQFNESLVRDAQGHLERAVVIDAENMVAQAFLSKVCALHDLSKNRTTVLSHLRTHICTKLPQTMDARRRGYDSDNGNNSENDDMSIDNSEGNQRRKRART</sequence>
<dbReference type="PANTHER" id="PTHR28244:SF1">
    <property type="entry name" value="RNA POLYMERASE I-SPECIFIC TRANSCRIPTION INITIATION FACTOR RRN11"/>
    <property type="match status" value="1"/>
</dbReference>
<dbReference type="GO" id="GO:0001181">
    <property type="term" value="F:RNA polymerase I general transcription initiation factor activity"/>
    <property type="evidence" value="ECO:0007669"/>
    <property type="project" value="InterPro"/>
</dbReference>
<evidence type="ECO:0000313" key="2">
    <source>
        <dbReference type="EMBL" id="THH14392.1"/>
    </source>
</evidence>
<dbReference type="InterPro" id="IPR053029">
    <property type="entry name" value="RNA_pol_I-specific_init_factor"/>
</dbReference>
<gene>
    <name evidence="2" type="ORF">EW146_g5931</name>
</gene>
<dbReference type="GO" id="GO:0042790">
    <property type="term" value="P:nucleolar large rRNA transcription by RNA polymerase I"/>
    <property type="evidence" value="ECO:0007669"/>
    <property type="project" value="TreeGrafter"/>
</dbReference>
<organism evidence="2 3">
    <name type="scientific">Bondarzewia mesenterica</name>
    <dbReference type="NCBI Taxonomy" id="1095465"/>
    <lineage>
        <taxon>Eukaryota</taxon>
        <taxon>Fungi</taxon>
        <taxon>Dikarya</taxon>
        <taxon>Basidiomycota</taxon>
        <taxon>Agaricomycotina</taxon>
        <taxon>Agaricomycetes</taxon>
        <taxon>Russulales</taxon>
        <taxon>Bondarzewiaceae</taxon>
        <taxon>Bondarzewia</taxon>
    </lineage>
</organism>
<dbReference type="Pfam" id="PF04090">
    <property type="entry name" value="Rrn11"/>
    <property type="match status" value="1"/>
</dbReference>
<dbReference type="InterPro" id="IPR007224">
    <property type="entry name" value="TIF_Rrn11"/>
</dbReference>
<protein>
    <submittedName>
        <fullName evidence="2">Uncharacterized protein</fullName>
    </submittedName>
</protein>
<dbReference type="OrthoDB" id="2159786at2759"/>
<dbReference type="GO" id="GO:0070860">
    <property type="term" value="C:RNA polymerase I core factor complex"/>
    <property type="evidence" value="ECO:0007669"/>
    <property type="project" value="TreeGrafter"/>
</dbReference>
<name>A0A4S4LQ16_9AGAM</name>
<feature type="region of interest" description="Disordered" evidence="1">
    <location>
        <begin position="237"/>
        <end position="270"/>
    </location>
</feature>
<accession>A0A4S4LQ16</accession>
<reference evidence="2 3" key="1">
    <citation type="submission" date="2019-02" db="EMBL/GenBank/DDBJ databases">
        <title>Genome sequencing of the rare red list fungi Bondarzewia mesenterica.</title>
        <authorList>
            <person name="Buettner E."/>
            <person name="Kellner H."/>
        </authorList>
    </citation>
    <scope>NUCLEOTIDE SEQUENCE [LARGE SCALE GENOMIC DNA]</scope>
    <source>
        <strain evidence="2 3">DSM 108281</strain>
    </source>
</reference>
<evidence type="ECO:0000313" key="3">
    <source>
        <dbReference type="Proteomes" id="UP000310158"/>
    </source>
</evidence>
<proteinExistence type="predicted"/>